<dbReference type="RefSeq" id="WP_044638023.1">
    <property type="nucleotide sequence ID" value="NZ_CP007202.1"/>
</dbReference>
<name>A0A0C5WDL1_9FLAO</name>
<keyword evidence="1 4" id="KW-0812">Transmembrane</keyword>
<dbReference type="Gene3D" id="1.25.10.10">
    <property type="entry name" value="Leucine-rich Repeat Variant"/>
    <property type="match status" value="1"/>
</dbReference>
<dbReference type="EMBL" id="CP007202">
    <property type="protein sequence ID" value="AJR03329.1"/>
    <property type="molecule type" value="Genomic_DNA"/>
</dbReference>
<dbReference type="OrthoDB" id="1132709at2"/>
<proteinExistence type="predicted"/>
<evidence type="ECO:0000313" key="6">
    <source>
        <dbReference type="Proteomes" id="UP000032229"/>
    </source>
</evidence>
<evidence type="ECO:0000256" key="3">
    <source>
        <dbReference type="ARBA" id="ARBA00023136"/>
    </source>
</evidence>
<feature type="transmembrane region" description="Helical" evidence="4">
    <location>
        <begin position="183"/>
        <end position="202"/>
    </location>
</feature>
<dbReference type="InterPro" id="IPR016024">
    <property type="entry name" value="ARM-type_fold"/>
</dbReference>
<keyword evidence="3 4" id="KW-0472">Membrane</keyword>
<evidence type="ECO:0000256" key="2">
    <source>
        <dbReference type="ARBA" id="ARBA00022989"/>
    </source>
</evidence>
<dbReference type="GO" id="GO:0022857">
    <property type="term" value="F:transmembrane transporter activity"/>
    <property type="evidence" value="ECO:0007669"/>
    <property type="project" value="InterPro"/>
</dbReference>
<dbReference type="PATRIC" id="fig|1454006.5.peg.1245"/>
<gene>
    <name evidence="5" type="ORF">AW14_06335</name>
</gene>
<dbReference type="SUPFAM" id="SSF48371">
    <property type="entry name" value="ARM repeat"/>
    <property type="match status" value="1"/>
</dbReference>
<feature type="transmembrane region" description="Helical" evidence="4">
    <location>
        <begin position="306"/>
        <end position="333"/>
    </location>
</feature>
<dbReference type="SUPFAM" id="SSF103473">
    <property type="entry name" value="MFS general substrate transporter"/>
    <property type="match status" value="1"/>
</dbReference>
<dbReference type="PANTHER" id="PTHR43596:SF1">
    <property type="entry name" value="ADP,ATP CARRIER PROTEIN"/>
    <property type="match status" value="1"/>
</dbReference>
<evidence type="ECO:0000313" key="5">
    <source>
        <dbReference type="EMBL" id="AJR03329.1"/>
    </source>
</evidence>
<dbReference type="Proteomes" id="UP000032229">
    <property type="component" value="Chromosome"/>
</dbReference>
<feature type="transmembrane region" description="Helical" evidence="4">
    <location>
        <begin position="396"/>
        <end position="414"/>
    </location>
</feature>
<evidence type="ECO:0000256" key="4">
    <source>
        <dbReference type="SAM" id="Phobius"/>
    </source>
</evidence>
<feature type="transmembrane region" description="Helical" evidence="4">
    <location>
        <begin position="26"/>
        <end position="46"/>
    </location>
</feature>
<feature type="transmembrane region" description="Helical" evidence="4">
    <location>
        <begin position="367"/>
        <end position="389"/>
    </location>
</feature>
<dbReference type="PANTHER" id="PTHR43596">
    <property type="entry name" value="ADP,ATP CARRIER PROTEIN"/>
    <property type="match status" value="1"/>
</dbReference>
<dbReference type="HOGENOM" id="CLU_310337_0_0_10"/>
<dbReference type="STRING" id="1454006.AW14_06335"/>
<feature type="transmembrane region" description="Helical" evidence="4">
    <location>
        <begin position="273"/>
        <end position="294"/>
    </location>
</feature>
<dbReference type="Gene3D" id="1.20.1250.20">
    <property type="entry name" value="MFS general substrate transporter like domains"/>
    <property type="match status" value="1"/>
</dbReference>
<protein>
    <submittedName>
        <fullName evidence="5">Membrane protein</fullName>
    </submittedName>
</protein>
<dbReference type="InterPro" id="IPR011701">
    <property type="entry name" value="MFS"/>
</dbReference>
<feature type="transmembrane region" description="Helical" evidence="4">
    <location>
        <begin position="89"/>
        <end position="108"/>
    </location>
</feature>
<evidence type="ECO:0000256" key="1">
    <source>
        <dbReference type="ARBA" id="ARBA00022692"/>
    </source>
</evidence>
<organism evidence="5 6">
    <name type="scientific">Siansivirga zeaxanthinifaciens CC-SAMT-1</name>
    <dbReference type="NCBI Taxonomy" id="1454006"/>
    <lineage>
        <taxon>Bacteria</taxon>
        <taxon>Pseudomonadati</taxon>
        <taxon>Bacteroidota</taxon>
        <taxon>Flavobacteriia</taxon>
        <taxon>Flavobacteriales</taxon>
        <taxon>Flavobacteriaceae</taxon>
        <taxon>Siansivirga</taxon>
    </lineage>
</organism>
<reference evidence="5 6" key="1">
    <citation type="submission" date="2014-02" db="EMBL/GenBank/DDBJ databases">
        <authorList>
            <person name="Young C.-C."/>
            <person name="Hameed A."/>
            <person name="Huang H.-C."/>
            <person name="Shahina M."/>
        </authorList>
    </citation>
    <scope>NUCLEOTIDE SEQUENCE [LARGE SCALE GENOMIC DNA]</scope>
    <source>
        <strain evidence="5 6">CC-SAMT-1</strain>
    </source>
</reference>
<keyword evidence="2 4" id="KW-1133">Transmembrane helix</keyword>
<feature type="transmembrane region" description="Helical" evidence="4">
    <location>
        <begin position="152"/>
        <end position="171"/>
    </location>
</feature>
<dbReference type="KEGG" id="sze:AW14_06335"/>
<feature type="transmembrane region" description="Helical" evidence="4">
    <location>
        <begin position="114"/>
        <end position="140"/>
    </location>
</feature>
<keyword evidence="6" id="KW-1185">Reference proteome</keyword>
<dbReference type="InterPro" id="IPR036259">
    <property type="entry name" value="MFS_trans_sf"/>
</dbReference>
<feature type="transmembrane region" description="Helical" evidence="4">
    <location>
        <begin position="235"/>
        <end position="253"/>
    </location>
</feature>
<sequence length="948" mass="108531">MKSNKGLKNYLLKIFDLNEHELQKTLLLQLNVFLLITTLLIVKPTINSLFLSTLTSHALPIAYILTAVFAVIGSYFYDKALEKYALNQIIEKTLIGSIISLIIFTVALNSGINLGYILFIPYIWVSIYGLLTTSQFWILTNLVYNIREAKRIFGFIGSGAIAGGIFGGYLTTILSNFIASENLFLIAAGLLIICIPITRYIWKNEVDKSSEAVSIKRESTFKEQSPIKLIKKSQLLSVIAIVVGLSVIVAKLVDYQYSHYASELISSPEELTGFFGFWFSTLSVISLVIQLFITKRIVGVFGVGNSMFWLPIGILIGSVLLLFIPELWVVVIIKIADGSLKQSVNKAATELLSIPIPIDLKKRTKPFIDVVIDSIATGIAGFILIFLINGLNISKLYVSIITVIMISVWIYFIIKLKKEYIRSFKSLLETTHHHAEKNNHKKEVPIASIVDTVKWVLENGSESQIIHMLYKTIDYHDERFFKSIKKLLNHESAKVRTLAIESLYYLKTEDLTPEIEKLLEDPNQEVTTDAFRYILNRHSENSEFYYAKYLNSNDDNLKNAALLALSLEIHSKNKLHEKFQLNKWIDQAIADWRNMSDLEIKKNKMLTILEVIGNSKMRAYYPIIKDQIQTGDVDILNCAIDNAAKTKNLEFVPFIVSLLAQKKTRQHAIDGLYKYGEPIIIYLRDKIAHDQIDLQEGVFIPHVIEKFNSQKAVKTLIFLIDHTEHAISIEALEALQRLKWSNNNLIIKERFILDKVLEECKKYQTTLSTIHSQLPLSHLEKIPTEDLSEENKARKGLLTILEHRLDRELLRIFKFLGLKYLPDEIEPIFEILKKGQDSQRANAIEFLENILDNQLKHLLIPIAETVLIDDQLTEDIIKKFNLKSYTEYECYNILLQMHDLKIKHAVLYLIMQTNNTTFIPLVEMLIDNPNETIKLQAIQTLEHLKTQL</sequence>
<dbReference type="AlphaFoldDB" id="A0A0C5WDL1"/>
<dbReference type="Pfam" id="PF07690">
    <property type="entry name" value="MFS_1"/>
    <property type="match status" value="1"/>
</dbReference>
<dbReference type="InterPro" id="IPR011989">
    <property type="entry name" value="ARM-like"/>
</dbReference>
<accession>A0A0C5WDL1</accession>
<feature type="transmembrane region" description="Helical" evidence="4">
    <location>
        <begin position="58"/>
        <end position="77"/>
    </location>
</feature>